<proteinExistence type="predicted"/>
<reference evidence="1 2" key="1">
    <citation type="journal article" date="2018" name="Mol. Biol. Evol.">
        <title>Broad Genomic Sampling Reveals a Smut Pathogenic Ancestry of the Fungal Clade Ustilaginomycotina.</title>
        <authorList>
            <person name="Kijpornyongpan T."/>
            <person name="Mondo S.J."/>
            <person name="Barry K."/>
            <person name="Sandor L."/>
            <person name="Lee J."/>
            <person name="Lipzen A."/>
            <person name="Pangilinan J."/>
            <person name="LaButti K."/>
            <person name="Hainaut M."/>
            <person name="Henrissat B."/>
            <person name="Grigoriev I.V."/>
            <person name="Spatafora J.W."/>
            <person name="Aime M.C."/>
        </authorList>
    </citation>
    <scope>NUCLEOTIDE SEQUENCE [LARGE SCALE GENOMIC DNA]</scope>
    <source>
        <strain evidence="1 2">SA 807</strain>
    </source>
</reference>
<organism evidence="1 2">
    <name type="scientific">Violaceomyces palustris</name>
    <dbReference type="NCBI Taxonomy" id="1673888"/>
    <lineage>
        <taxon>Eukaryota</taxon>
        <taxon>Fungi</taxon>
        <taxon>Dikarya</taxon>
        <taxon>Basidiomycota</taxon>
        <taxon>Ustilaginomycotina</taxon>
        <taxon>Ustilaginomycetes</taxon>
        <taxon>Violaceomycetales</taxon>
        <taxon>Violaceomycetaceae</taxon>
        <taxon>Violaceomyces</taxon>
    </lineage>
</organism>
<dbReference type="Proteomes" id="UP000245626">
    <property type="component" value="Unassembled WGS sequence"/>
</dbReference>
<dbReference type="EMBL" id="KZ820394">
    <property type="protein sequence ID" value="PWN47574.1"/>
    <property type="molecule type" value="Genomic_DNA"/>
</dbReference>
<protein>
    <submittedName>
        <fullName evidence="1">Uncharacterized protein</fullName>
    </submittedName>
</protein>
<gene>
    <name evidence="1" type="ORF">IE53DRAFT_390292</name>
</gene>
<keyword evidence="2" id="KW-1185">Reference proteome</keyword>
<evidence type="ECO:0000313" key="2">
    <source>
        <dbReference type="Proteomes" id="UP000245626"/>
    </source>
</evidence>
<evidence type="ECO:0000313" key="1">
    <source>
        <dbReference type="EMBL" id="PWN47574.1"/>
    </source>
</evidence>
<accession>A0ACD0NPA6</accession>
<sequence>MEGGDDGSDTVPFSRPSTHSTPFSSLSFLPSAFSLMRCTSHALHLSGVAPLSTWWANQGTCSLPSLPALHTRVPQHPDGGFDRSIHPSTSSREQKVARWRQNGKRARTTTNSQQQQQQQQQPTAKENKRQQTAADVETAPTESTRHRTQESQPPFLSLHLYVLTASSPLSLLPLGPYDRINSH</sequence>
<name>A0ACD0NPA6_9BASI</name>